<dbReference type="RefSeq" id="WP_057825887.1">
    <property type="nucleotide sequence ID" value="NZ_AZFX01000096.1"/>
</dbReference>
<organism evidence="3 4">
    <name type="scientific">Lapidilactobacillus concavus DSM 17758</name>
    <dbReference type="NCBI Taxonomy" id="1423735"/>
    <lineage>
        <taxon>Bacteria</taxon>
        <taxon>Bacillati</taxon>
        <taxon>Bacillota</taxon>
        <taxon>Bacilli</taxon>
        <taxon>Lactobacillales</taxon>
        <taxon>Lactobacillaceae</taxon>
        <taxon>Lapidilactobacillus</taxon>
    </lineage>
</organism>
<dbReference type="EMBL" id="AZFX01000096">
    <property type="protein sequence ID" value="KRM07787.1"/>
    <property type="molecule type" value="Genomic_DNA"/>
</dbReference>
<accession>A0A0R1VV95</accession>
<dbReference type="AlphaFoldDB" id="A0A0R1VV95"/>
<gene>
    <name evidence="3" type="ORF">FC15_GL000855</name>
</gene>
<dbReference type="PATRIC" id="fig|1423735.3.peg.890"/>
<protein>
    <recommendedName>
        <fullName evidence="2">Methyltransferase domain-containing protein</fullName>
    </recommendedName>
</protein>
<dbReference type="OrthoDB" id="2287745at2"/>
<sequence>MSKLNRTANDQREIGTPQSQNPFAVPDVDWVREQQAAWDDFAPDYYQAERESQLPYVSEVIAFLKQQALLPAKLMDLGCGAGRFSIPFAQAKVQVQAVDFSEAMLRLLKSRVQALNLDQWIEMEQAAWQTLVAQQRPVPVLWLSMLPEIDAAEIQQLGQLVTHQLMIFRLTAVTNDQLDRLRSQLNLPQEHPEVQPQLMTTYQSALRPDLHLIQHHYFHYDLSETMTRLELDEYLRDVLELDPVTMTKALEMLDSQIIKHQLTMVDHYTFELMIFQR</sequence>
<evidence type="ECO:0000313" key="3">
    <source>
        <dbReference type="EMBL" id="KRM07787.1"/>
    </source>
</evidence>
<reference evidence="3 4" key="1">
    <citation type="journal article" date="2015" name="Genome Announc.">
        <title>Expanding the biotechnology potential of lactobacilli through comparative genomics of 213 strains and associated genera.</title>
        <authorList>
            <person name="Sun Z."/>
            <person name="Harris H.M."/>
            <person name="McCann A."/>
            <person name="Guo C."/>
            <person name="Argimon S."/>
            <person name="Zhang W."/>
            <person name="Yang X."/>
            <person name="Jeffery I.B."/>
            <person name="Cooney J.C."/>
            <person name="Kagawa T.F."/>
            <person name="Liu W."/>
            <person name="Song Y."/>
            <person name="Salvetti E."/>
            <person name="Wrobel A."/>
            <person name="Rasinkangas P."/>
            <person name="Parkhill J."/>
            <person name="Rea M.C."/>
            <person name="O'Sullivan O."/>
            <person name="Ritari J."/>
            <person name="Douillard F.P."/>
            <person name="Paul Ross R."/>
            <person name="Yang R."/>
            <person name="Briner A.E."/>
            <person name="Felis G.E."/>
            <person name="de Vos W.M."/>
            <person name="Barrangou R."/>
            <person name="Klaenhammer T.R."/>
            <person name="Caufield P.W."/>
            <person name="Cui Y."/>
            <person name="Zhang H."/>
            <person name="O'Toole P.W."/>
        </authorList>
    </citation>
    <scope>NUCLEOTIDE SEQUENCE [LARGE SCALE GENOMIC DNA]</scope>
    <source>
        <strain evidence="3 4">DSM 17758</strain>
    </source>
</reference>
<comment type="caution">
    <text evidence="3">The sequence shown here is derived from an EMBL/GenBank/DDBJ whole genome shotgun (WGS) entry which is preliminary data.</text>
</comment>
<dbReference type="Gene3D" id="3.40.50.150">
    <property type="entry name" value="Vaccinia Virus protein VP39"/>
    <property type="match status" value="1"/>
</dbReference>
<proteinExistence type="predicted"/>
<name>A0A0R1VV95_9LACO</name>
<evidence type="ECO:0000313" key="4">
    <source>
        <dbReference type="Proteomes" id="UP000051315"/>
    </source>
</evidence>
<evidence type="ECO:0000256" key="1">
    <source>
        <dbReference type="SAM" id="MobiDB-lite"/>
    </source>
</evidence>
<dbReference type="Proteomes" id="UP000051315">
    <property type="component" value="Unassembled WGS sequence"/>
</dbReference>
<dbReference type="SUPFAM" id="SSF53335">
    <property type="entry name" value="S-adenosyl-L-methionine-dependent methyltransferases"/>
    <property type="match status" value="1"/>
</dbReference>
<dbReference type="Pfam" id="PF13649">
    <property type="entry name" value="Methyltransf_25"/>
    <property type="match status" value="1"/>
</dbReference>
<dbReference type="InterPro" id="IPR029063">
    <property type="entry name" value="SAM-dependent_MTases_sf"/>
</dbReference>
<dbReference type="STRING" id="1423735.FC15_GL000855"/>
<feature type="region of interest" description="Disordered" evidence="1">
    <location>
        <begin position="1"/>
        <end position="23"/>
    </location>
</feature>
<dbReference type="InterPro" id="IPR041698">
    <property type="entry name" value="Methyltransf_25"/>
</dbReference>
<evidence type="ECO:0000259" key="2">
    <source>
        <dbReference type="Pfam" id="PF13649"/>
    </source>
</evidence>
<keyword evidence="4" id="KW-1185">Reference proteome</keyword>
<dbReference type="CDD" id="cd02440">
    <property type="entry name" value="AdoMet_MTases"/>
    <property type="match status" value="1"/>
</dbReference>
<feature type="domain" description="Methyltransferase" evidence="2">
    <location>
        <begin position="75"/>
        <end position="155"/>
    </location>
</feature>